<feature type="compositionally biased region" description="Polar residues" evidence="6">
    <location>
        <begin position="375"/>
        <end position="389"/>
    </location>
</feature>
<dbReference type="SUPFAM" id="SSF50249">
    <property type="entry name" value="Nucleic acid-binding proteins"/>
    <property type="match status" value="3"/>
</dbReference>
<name>A0A8T0PVL0_PANVG</name>
<dbReference type="Pfam" id="PF08646">
    <property type="entry name" value="Rep_fac-A_C"/>
    <property type="match status" value="1"/>
</dbReference>
<comment type="caution">
    <text evidence="10">The sequence shown here is derived from an EMBL/GenBank/DDBJ whole genome shotgun (WGS) entry which is preliminary data.</text>
</comment>
<dbReference type="GO" id="GO:0003677">
    <property type="term" value="F:DNA binding"/>
    <property type="evidence" value="ECO:0007669"/>
    <property type="project" value="UniProtKB-KW"/>
</dbReference>
<dbReference type="InterPro" id="IPR013955">
    <property type="entry name" value="Rep_factor-A_C"/>
</dbReference>
<protein>
    <submittedName>
        <fullName evidence="10">Uncharacterized protein</fullName>
    </submittedName>
</protein>
<dbReference type="CDD" id="cd04476">
    <property type="entry name" value="RPA1_DBD_C"/>
    <property type="match status" value="1"/>
</dbReference>
<dbReference type="Pfam" id="PF02721">
    <property type="entry name" value="DUF223"/>
    <property type="match status" value="1"/>
</dbReference>
<evidence type="ECO:0000256" key="2">
    <source>
        <dbReference type="ARBA" id="ARBA00022723"/>
    </source>
</evidence>
<keyword evidence="4" id="KW-0862">Zinc</keyword>
<evidence type="ECO:0000259" key="8">
    <source>
        <dbReference type="Pfam" id="PF08646"/>
    </source>
</evidence>
<dbReference type="InterPro" id="IPR031657">
    <property type="entry name" value="REPA_OB_2"/>
</dbReference>
<dbReference type="AlphaFoldDB" id="A0A8T0PVL0"/>
<gene>
    <name evidence="10" type="ORF">PVAP13_7NG051878</name>
</gene>
<feature type="domain" description="Replication protein A OB" evidence="9">
    <location>
        <begin position="133"/>
        <end position="203"/>
    </location>
</feature>
<keyword evidence="5" id="KW-0238">DNA-binding</keyword>
<dbReference type="PANTHER" id="PTHR47165:SF3">
    <property type="entry name" value="RETROTRANSPOSON-LIKE PROTEIN"/>
    <property type="match status" value="1"/>
</dbReference>
<reference evidence="10" key="1">
    <citation type="submission" date="2020-05" db="EMBL/GenBank/DDBJ databases">
        <title>WGS assembly of Panicum virgatum.</title>
        <authorList>
            <person name="Lovell J.T."/>
            <person name="Jenkins J."/>
            <person name="Shu S."/>
            <person name="Juenger T.E."/>
            <person name="Schmutz J."/>
        </authorList>
    </citation>
    <scope>NUCLEOTIDE SEQUENCE</scope>
    <source>
        <strain evidence="10">AP13</strain>
    </source>
</reference>
<keyword evidence="3" id="KW-0863">Zinc-finger</keyword>
<feature type="non-terminal residue" evidence="10">
    <location>
        <position position="409"/>
    </location>
</feature>
<feature type="domain" description="Replication protein A 70 kDa DNA-binding subunit B/D first OB fold" evidence="7">
    <location>
        <begin position="3"/>
        <end position="106"/>
    </location>
</feature>
<dbReference type="EMBL" id="CM029050">
    <property type="protein sequence ID" value="KAG2564519.1"/>
    <property type="molecule type" value="Genomic_DNA"/>
</dbReference>
<dbReference type="InterPro" id="IPR012340">
    <property type="entry name" value="NA-bd_OB-fold"/>
</dbReference>
<evidence type="ECO:0000256" key="3">
    <source>
        <dbReference type="ARBA" id="ARBA00022771"/>
    </source>
</evidence>
<dbReference type="Pfam" id="PF16900">
    <property type="entry name" value="REPA_OB_2"/>
    <property type="match status" value="1"/>
</dbReference>
<comment type="similarity">
    <text evidence="1">Belongs to the replication factor A protein 1 family.</text>
</comment>
<dbReference type="CDD" id="cd04480">
    <property type="entry name" value="RPA1_DBD_A_like"/>
    <property type="match status" value="1"/>
</dbReference>
<dbReference type="CDD" id="cd04481">
    <property type="entry name" value="RPA1_DBD_B_like"/>
    <property type="match status" value="1"/>
</dbReference>
<evidence type="ECO:0000256" key="4">
    <source>
        <dbReference type="ARBA" id="ARBA00022833"/>
    </source>
</evidence>
<accession>A0A8T0PVL0</accession>
<evidence type="ECO:0000313" key="10">
    <source>
        <dbReference type="EMBL" id="KAG2564519.1"/>
    </source>
</evidence>
<keyword evidence="2" id="KW-0479">Metal-binding</keyword>
<dbReference type="Proteomes" id="UP000823388">
    <property type="component" value="Chromosome 7N"/>
</dbReference>
<feature type="region of interest" description="Disordered" evidence="6">
    <location>
        <begin position="371"/>
        <end position="398"/>
    </location>
</feature>
<evidence type="ECO:0000259" key="9">
    <source>
        <dbReference type="Pfam" id="PF16900"/>
    </source>
</evidence>
<evidence type="ECO:0000256" key="6">
    <source>
        <dbReference type="SAM" id="MobiDB-lite"/>
    </source>
</evidence>
<dbReference type="InterPro" id="IPR047192">
    <property type="entry name" value="Euk_RPA1_DBD_C"/>
</dbReference>
<keyword evidence="11" id="KW-1185">Reference proteome</keyword>
<evidence type="ECO:0000256" key="5">
    <source>
        <dbReference type="ARBA" id="ARBA00023125"/>
    </source>
</evidence>
<dbReference type="PANTHER" id="PTHR47165">
    <property type="entry name" value="OS03G0429900 PROTEIN"/>
    <property type="match status" value="1"/>
</dbReference>
<proteinExistence type="inferred from homology"/>
<dbReference type="Gene3D" id="2.40.50.140">
    <property type="entry name" value="Nucleic acid-binding proteins"/>
    <property type="match status" value="3"/>
</dbReference>
<sequence length="409" mass="46859">MVFSPLSTLQPKDWHKTIHVRVCRKWEYRGINEDNPLQHIDLVLVDSQGNTMYAEIPAKEADKHGPIIQADRTYVISRFRVCNAKDAFRSVPGPYMLEFTCHTKISAATEEITKPKYIYNLTPFSKLPEFINDKKNSMDILGILTEINEPQWIPFSNQSKPSLRRDIKLKDEIGEEIKLVLWGSKATQFDIPEDTTSEDKPIIILFTGCLVKLYREPIVVPDLLTLREMEEIDPYEFPIIRLAETQSWWYPACNLCRKSCQQDGSSYICLECNTIDKYSYKYKLPFIASDGTEESEMIAFATVAHRIVGKPVEAVMRSYRNRDNIPADIAAIVSSKFTFSVTMAEASYRNPKKSYQVNSIIHSYGKQRALPFHPPNQSQLNTPKSSSESPILDTPTKMLPLEQFSLQTP</sequence>
<dbReference type="InterPro" id="IPR003871">
    <property type="entry name" value="RFA1B/D_OB_1st"/>
</dbReference>
<organism evidence="10 11">
    <name type="scientific">Panicum virgatum</name>
    <name type="common">Blackwell switchgrass</name>
    <dbReference type="NCBI Taxonomy" id="38727"/>
    <lineage>
        <taxon>Eukaryota</taxon>
        <taxon>Viridiplantae</taxon>
        <taxon>Streptophyta</taxon>
        <taxon>Embryophyta</taxon>
        <taxon>Tracheophyta</taxon>
        <taxon>Spermatophyta</taxon>
        <taxon>Magnoliopsida</taxon>
        <taxon>Liliopsida</taxon>
        <taxon>Poales</taxon>
        <taxon>Poaceae</taxon>
        <taxon>PACMAD clade</taxon>
        <taxon>Panicoideae</taxon>
        <taxon>Panicodae</taxon>
        <taxon>Paniceae</taxon>
        <taxon>Panicinae</taxon>
        <taxon>Panicum</taxon>
        <taxon>Panicum sect. Hiantes</taxon>
    </lineage>
</organism>
<evidence type="ECO:0000313" key="11">
    <source>
        <dbReference type="Proteomes" id="UP000823388"/>
    </source>
</evidence>
<dbReference type="GO" id="GO:0008270">
    <property type="term" value="F:zinc ion binding"/>
    <property type="evidence" value="ECO:0007669"/>
    <property type="project" value="UniProtKB-KW"/>
</dbReference>
<evidence type="ECO:0000259" key="7">
    <source>
        <dbReference type="Pfam" id="PF02721"/>
    </source>
</evidence>
<feature type="domain" description="Replication factor A C-terminal" evidence="8">
    <location>
        <begin position="241"/>
        <end position="358"/>
    </location>
</feature>
<evidence type="ECO:0000256" key="1">
    <source>
        <dbReference type="ARBA" id="ARBA00005690"/>
    </source>
</evidence>